<dbReference type="SUPFAM" id="SSF50044">
    <property type="entry name" value="SH3-domain"/>
    <property type="match status" value="1"/>
</dbReference>
<name>A0AAE9DYT0_CAEBR</name>
<dbReference type="InterPro" id="IPR036028">
    <property type="entry name" value="SH3-like_dom_sf"/>
</dbReference>
<organism evidence="4 5">
    <name type="scientific">Caenorhabditis briggsae</name>
    <dbReference type="NCBI Taxonomy" id="6238"/>
    <lineage>
        <taxon>Eukaryota</taxon>
        <taxon>Metazoa</taxon>
        <taxon>Ecdysozoa</taxon>
        <taxon>Nematoda</taxon>
        <taxon>Chromadorea</taxon>
        <taxon>Rhabditida</taxon>
        <taxon>Rhabditina</taxon>
        <taxon>Rhabditomorpha</taxon>
        <taxon>Rhabditoidea</taxon>
        <taxon>Rhabditidae</taxon>
        <taxon>Peloderinae</taxon>
        <taxon>Caenorhabditis</taxon>
    </lineage>
</organism>
<evidence type="ECO:0000313" key="4">
    <source>
        <dbReference type="EMBL" id="UMM11149.1"/>
    </source>
</evidence>
<gene>
    <name evidence="4" type="ORF">L5515_000576</name>
</gene>
<dbReference type="InterPro" id="IPR000584">
    <property type="entry name" value="VDCC_L_bsu"/>
</dbReference>
<dbReference type="CDD" id="cd11863">
    <property type="entry name" value="SH3_CACNB"/>
    <property type="match status" value="1"/>
</dbReference>
<dbReference type="PANTHER" id="PTHR11824">
    <property type="entry name" value="VOLTAGE-DEPENDENT CALCIUM CHANNEL BETA SUBUNIT"/>
    <property type="match status" value="1"/>
</dbReference>
<keyword evidence="1" id="KW-0728">SH3 domain</keyword>
<feature type="domain" description="SH3" evidence="3">
    <location>
        <begin position="127"/>
        <end position="197"/>
    </location>
</feature>
<dbReference type="Gene3D" id="2.30.30.40">
    <property type="entry name" value="SH3 Domains"/>
    <property type="match status" value="1"/>
</dbReference>
<dbReference type="SMART" id="SM00326">
    <property type="entry name" value="SH3"/>
    <property type="match status" value="1"/>
</dbReference>
<accession>A0AAE9DYT0</accession>
<dbReference type="FunFam" id="2.30.30.40:FF:000401">
    <property type="entry name" value="Calcium Channel, Beta subunit"/>
    <property type="match status" value="1"/>
</dbReference>
<dbReference type="EMBL" id="CP092620">
    <property type="protein sequence ID" value="UMM11149.1"/>
    <property type="molecule type" value="Genomic_DNA"/>
</dbReference>
<proteinExistence type="predicted"/>
<dbReference type="FunFam" id="3.40.50.300:FF:002721">
    <property type="entry name" value="Calcium Channel, Beta subunit"/>
    <property type="match status" value="1"/>
</dbReference>
<dbReference type="Pfam" id="PF00018">
    <property type="entry name" value="SH3_1"/>
    <property type="match status" value="1"/>
</dbReference>
<protein>
    <recommendedName>
        <fullName evidence="3">SH3 domain-containing protein</fullName>
    </recommendedName>
</protein>
<dbReference type="Gene3D" id="3.40.50.300">
    <property type="entry name" value="P-loop containing nucleotide triphosphate hydrolases"/>
    <property type="match status" value="1"/>
</dbReference>
<dbReference type="SUPFAM" id="SSF52540">
    <property type="entry name" value="P-loop containing nucleoside triphosphate hydrolases"/>
    <property type="match status" value="1"/>
</dbReference>
<feature type="compositionally biased region" description="Polar residues" evidence="2">
    <location>
        <begin position="200"/>
        <end position="211"/>
    </location>
</feature>
<keyword evidence="5" id="KW-1185">Reference proteome</keyword>
<evidence type="ECO:0000313" key="5">
    <source>
        <dbReference type="Proteomes" id="UP000829354"/>
    </source>
</evidence>
<dbReference type="AlphaFoldDB" id="A0AAE9DYT0"/>
<evidence type="ECO:0000256" key="1">
    <source>
        <dbReference type="ARBA" id="ARBA00022443"/>
    </source>
</evidence>
<dbReference type="GO" id="GO:0005891">
    <property type="term" value="C:voltage-gated calcium channel complex"/>
    <property type="evidence" value="ECO:0007669"/>
    <property type="project" value="InterPro"/>
</dbReference>
<sequence>MDLVSNQAEAGPGKKIYRLTNRIAIRFEPRKRTKKNMGEYASSRARRRRSYIFTRAFPKDTFFEISQMHSVARENLQAYLHSYKLSSNEPGIKLMHNSQKDDQHKKDVEHFSALRALQHAKRKHVAFAVQAMRDYDGSLDEKSPLKDHTISFQTNDFIHIHAKFNSDWWIGRIVRSHSNFGFVPTARRLANYMVSDEDPTTVTASQSTSEHPGQDRSRSIWEPKCPYKVVPSSRPIILLGPTLQHSRLTQLLHLALREEILKYFGKKIKYVKSDIGSGQQTGDRKGARWLRGLRDSEYDRGQDENQEVELIMRMTSRLHLLLVDSPHIHTPDDVQHLPLSPIFFLIRVSDNKILAKLLRNTGTTRMAAEIEVANVLKTMNDDRVGGHDDVQLIARGFEMVIEENGLKEATWRIISYLEKYIHALHYHYKDEEK</sequence>
<dbReference type="InterPro" id="IPR027417">
    <property type="entry name" value="P-loop_NTPase"/>
</dbReference>
<dbReference type="Proteomes" id="UP000829354">
    <property type="component" value="Chromosome I"/>
</dbReference>
<dbReference type="GO" id="GO:0005245">
    <property type="term" value="F:voltage-gated calcium channel activity"/>
    <property type="evidence" value="ECO:0007669"/>
    <property type="project" value="InterPro"/>
</dbReference>
<evidence type="ECO:0000256" key="2">
    <source>
        <dbReference type="SAM" id="MobiDB-lite"/>
    </source>
</evidence>
<reference evidence="4 5" key="1">
    <citation type="submission" date="2022-04" db="EMBL/GenBank/DDBJ databases">
        <title>Chromosome-level reference genomes for two strains of Caenorhabditis briggsae: an improved platform for comparative genomics.</title>
        <authorList>
            <person name="Stevens L."/>
            <person name="Andersen E."/>
        </authorList>
    </citation>
    <scope>NUCLEOTIDE SEQUENCE [LARGE SCALE GENOMIC DNA]</scope>
    <source>
        <strain evidence="4">VX34</strain>
        <tissue evidence="4">Whole-organism</tissue>
    </source>
</reference>
<dbReference type="PRINTS" id="PR01626">
    <property type="entry name" value="LCACHANNELB"/>
</dbReference>
<dbReference type="InterPro" id="IPR001452">
    <property type="entry name" value="SH3_domain"/>
</dbReference>
<evidence type="ECO:0000259" key="3">
    <source>
        <dbReference type="SMART" id="SM00326"/>
    </source>
</evidence>
<feature type="region of interest" description="Disordered" evidence="2">
    <location>
        <begin position="200"/>
        <end position="220"/>
    </location>
</feature>